<sequence>MTERGDHNPDRELDEALASLHLEARMSNRSLDHAREKLMREASAEGAPAAKSPFRRRGLVVGVAAAAAVAVVGGVAVLGGGGGAPAQPAAQSTTAQPTKRDVSLLSASQVLNDAADKIAAKDPELKPGQYRFIEVKGSYLRGFQMGTPQGVVSAPAGYTYLADVTYQTWIPADVTQEWLEKRIAGAAKLIGSSMPAAEVPAYQPQDTDTGERRGACGDFFPKSQPKKVCGDATDSGQPAFYANLPRDPDQLLAWLKNYTSQRGSSPSTMFHFGIQFLNSGIIPADLRSSLLRAMSKIDGVKVVEEATTPDGRKGLALGLESDQERRDLIVDPDKGEIIGERTVAKAQADYPWIKPGTVTSSVSVTTKVADAIGVVPAG</sequence>
<organism evidence="2 3">
    <name type="scientific">Lentzea rhizosphaerae</name>
    <dbReference type="NCBI Taxonomy" id="2041025"/>
    <lineage>
        <taxon>Bacteria</taxon>
        <taxon>Bacillati</taxon>
        <taxon>Actinomycetota</taxon>
        <taxon>Actinomycetes</taxon>
        <taxon>Pseudonocardiales</taxon>
        <taxon>Pseudonocardiaceae</taxon>
        <taxon>Lentzea</taxon>
    </lineage>
</organism>
<keyword evidence="3" id="KW-1185">Reference proteome</keyword>
<comment type="caution">
    <text evidence="2">The sequence shown here is derived from an EMBL/GenBank/DDBJ whole genome shotgun (WGS) entry which is preliminary data.</text>
</comment>
<evidence type="ECO:0000313" key="3">
    <source>
        <dbReference type="Proteomes" id="UP001595690"/>
    </source>
</evidence>
<dbReference type="RefSeq" id="WP_382368138.1">
    <property type="nucleotide sequence ID" value="NZ_JBHRZI010000004.1"/>
</dbReference>
<dbReference type="InterPro" id="IPR047789">
    <property type="entry name" value="CU044_5270-like"/>
</dbReference>
<evidence type="ECO:0000313" key="2">
    <source>
        <dbReference type="EMBL" id="MFC3890406.1"/>
    </source>
</evidence>
<feature type="transmembrane region" description="Helical" evidence="1">
    <location>
        <begin position="59"/>
        <end position="81"/>
    </location>
</feature>
<accession>A0ABV8BMA0</accession>
<gene>
    <name evidence="2" type="ORF">ACFOWZ_02895</name>
</gene>
<proteinExistence type="predicted"/>
<evidence type="ECO:0000256" key="1">
    <source>
        <dbReference type="SAM" id="Phobius"/>
    </source>
</evidence>
<keyword evidence="1" id="KW-1133">Transmembrane helix</keyword>
<keyword evidence="1" id="KW-0812">Transmembrane</keyword>
<dbReference type="NCBIfam" id="NF038083">
    <property type="entry name" value="CU044_5270_fam"/>
    <property type="match status" value="1"/>
</dbReference>
<name>A0ABV8BMA0_9PSEU</name>
<dbReference type="Proteomes" id="UP001595690">
    <property type="component" value="Unassembled WGS sequence"/>
</dbReference>
<protein>
    <submittedName>
        <fullName evidence="2">CU044_5270 family protein</fullName>
    </submittedName>
</protein>
<keyword evidence="1" id="KW-0472">Membrane</keyword>
<dbReference type="EMBL" id="JBHRZI010000004">
    <property type="protein sequence ID" value="MFC3890406.1"/>
    <property type="molecule type" value="Genomic_DNA"/>
</dbReference>
<reference evidence="3" key="1">
    <citation type="journal article" date="2019" name="Int. J. Syst. Evol. Microbiol.">
        <title>The Global Catalogue of Microorganisms (GCM) 10K type strain sequencing project: providing services to taxonomists for standard genome sequencing and annotation.</title>
        <authorList>
            <consortium name="The Broad Institute Genomics Platform"/>
            <consortium name="The Broad Institute Genome Sequencing Center for Infectious Disease"/>
            <person name="Wu L."/>
            <person name="Ma J."/>
        </authorList>
    </citation>
    <scope>NUCLEOTIDE SEQUENCE [LARGE SCALE GENOMIC DNA]</scope>
    <source>
        <strain evidence="3">CGMCC 4.7405</strain>
    </source>
</reference>